<keyword evidence="2" id="KW-0732">Signal</keyword>
<dbReference type="Gene3D" id="3.40.190.10">
    <property type="entry name" value="Periplasmic binding protein-like II"/>
    <property type="match status" value="2"/>
</dbReference>
<feature type="chain" id="PRO_5039593700" evidence="2">
    <location>
        <begin position="22"/>
        <end position="438"/>
    </location>
</feature>
<sequence length="438" mass="47234">MKKLLALLLTGTMVLSLGACGGGGSDGGSGDSGSSGSGSSGGKTLRLVNGKIEVDAQLKKLAEMYKEETGVTVEIESMGGGIDIQGTLKGYYQGDNMPDIFVNGSIPDFENWEGMLVDMSDQKWVSDTDQAYVDEEYGTIGFPYTVEAIGLSYNADILEKAGIDPASITGPDSLREAFETLDAKKDELGLTAVVGYCAEVASLYWSTGNHLFANYLDAGLDRDDTTYIDMLNDGGKIDTDRMTDFAEMVELFQEYSDPALLVSGTYDQQILNFASGKYAFVTQGSWIGATMTSTDADAYEAAGNFKVGMIPYTFEEGIDTILTNAPSWWSVYKDGNTEEALKFLQWCSESTAQQVLVEEAGFISPFNSCEYVANDPFAQTIVDYQSAGKTSGWHWLEMIEGLAQNYTGQVFGDFAAGNLDVDGFVTTMQQVLQSAYAG</sequence>
<dbReference type="Pfam" id="PF13416">
    <property type="entry name" value="SBP_bac_8"/>
    <property type="match status" value="1"/>
</dbReference>
<dbReference type="InterPro" id="IPR006059">
    <property type="entry name" value="SBP"/>
</dbReference>
<dbReference type="AlphaFoldDB" id="A0A9D2R8J3"/>
<dbReference type="EMBL" id="DWUX01000076">
    <property type="protein sequence ID" value="HJD39190.1"/>
    <property type="molecule type" value="Genomic_DNA"/>
</dbReference>
<dbReference type="PROSITE" id="PS51257">
    <property type="entry name" value="PROKAR_LIPOPROTEIN"/>
    <property type="match status" value="1"/>
</dbReference>
<dbReference type="InterPro" id="IPR050490">
    <property type="entry name" value="Bact_solute-bd_prot1"/>
</dbReference>
<comment type="caution">
    <text evidence="3">The sequence shown here is derived from an EMBL/GenBank/DDBJ whole genome shotgun (WGS) entry which is preliminary data.</text>
</comment>
<accession>A0A9D2R8J3</accession>
<dbReference type="SUPFAM" id="SSF53850">
    <property type="entry name" value="Periplasmic binding protein-like II"/>
    <property type="match status" value="1"/>
</dbReference>
<dbReference type="PANTHER" id="PTHR43649">
    <property type="entry name" value="ARABINOSE-BINDING PROTEIN-RELATED"/>
    <property type="match status" value="1"/>
</dbReference>
<dbReference type="Proteomes" id="UP000823850">
    <property type="component" value="Unassembled WGS sequence"/>
</dbReference>
<evidence type="ECO:0000313" key="3">
    <source>
        <dbReference type="EMBL" id="HJD39190.1"/>
    </source>
</evidence>
<evidence type="ECO:0000313" key="4">
    <source>
        <dbReference type="Proteomes" id="UP000823850"/>
    </source>
</evidence>
<organism evidence="3 4">
    <name type="scientific">Candidatus Blautia stercoripullorum</name>
    <dbReference type="NCBI Taxonomy" id="2838502"/>
    <lineage>
        <taxon>Bacteria</taxon>
        <taxon>Bacillati</taxon>
        <taxon>Bacillota</taxon>
        <taxon>Clostridia</taxon>
        <taxon>Lachnospirales</taxon>
        <taxon>Lachnospiraceae</taxon>
        <taxon>Blautia</taxon>
    </lineage>
</organism>
<feature type="compositionally biased region" description="Gly residues" evidence="1">
    <location>
        <begin position="25"/>
        <end position="41"/>
    </location>
</feature>
<reference evidence="3" key="2">
    <citation type="submission" date="2021-04" db="EMBL/GenBank/DDBJ databases">
        <authorList>
            <person name="Gilroy R."/>
        </authorList>
    </citation>
    <scope>NUCLEOTIDE SEQUENCE</scope>
    <source>
        <strain evidence="3">ChiW19-6364</strain>
    </source>
</reference>
<name>A0A9D2R8J3_9FIRM</name>
<gene>
    <name evidence="3" type="ORF">H9913_04120</name>
</gene>
<proteinExistence type="predicted"/>
<feature type="region of interest" description="Disordered" evidence="1">
    <location>
        <begin position="25"/>
        <end position="44"/>
    </location>
</feature>
<feature type="signal peptide" evidence="2">
    <location>
        <begin position="1"/>
        <end position="21"/>
    </location>
</feature>
<protein>
    <submittedName>
        <fullName evidence="3">ABC transporter substrate-binding protein</fullName>
    </submittedName>
</protein>
<dbReference type="PANTHER" id="PTHR43649:SF12">
    <property type="entry name" value="DIACETYLCHITOBIOSE BINDING PROTEIN DASA"/>
    <property type="match status" value="1"/>
</dbReference>
<reference evidence="3" key="1">
    <citation type="journal article" date="2021" name="PeerJ">
        <title>Extensive microbial diversity within the chicken gut microbiome revealed by metagenomics and culture.</title>
        <authorList>
            <person name="Gilroy R."/>
            <person name="Ravi A."/>
            <person name="Getino M."/>
            <person name="Pursley I."/>
            <person name="Horton D.L."/>
            <person name="Alikhan N.F."/>
            <person name="Baker D."/>
            <person name="Gharbi K."/>
            <person name="Hall N."/>
            <person name="Watson M."/>
            <person name="Adriaenssens E.M."/>
            <person name="Foster-Nyarko E."/>
            <person name="Jarju S."/>
            <person name="Secka A."/>
            <person name="Antonio M."/>
            <person name="Oren A."/>
            <person name="Chaudhuri R.R."/>
            <person name="La Ragione R."/>
            <person name="Hildebrand F."/>
            <person name="Pallen M.J."/>
        </authorList>
    </citation>
    <scope>NUCLEOTIDE SEQUENCE</scope>
    <source>
        <strain evidence="3">ChiW19-6364</strain>
    </source>
</reference>
<evidence type="ECO:0000256" key="2">
    <source>
        <dbReference type="SAM" id="SignalP"/>
    </source>
</evidence>
<evidence type="ECO:0000256" key="1">
    <source>
        <dbReference type="SAM" id="MobiDB-lite"/>
    </source>
</evidence>